<feature type="domain" description="Peptidase S1" evidence="8">
    <location>
        <begin position="37"/>
        <end position="259"/>
    </location>
</feature>
<comment type="similarity">
    <text evidence="1">Belongs to the peptidase S1 family.</text>
</comment>
<evidence type="ECO:0000256" key="7">
    <source>
        <dbReference type="SAM" id="SignalP"/>
    </source>
</evidence>
<dbReference type="PRINTS" id="PR00722">
    <property type="entry name" value="CHYMOTRYPSIN"/>
</dbReference>
<dbReference type="PANTHER" id="PTHR24276:SF97">
    <property type="entry name" value="GH13245P2-RELATED"/>
    <property type="match status" value="1"/>
</dbReference>
<name>A0A4D4J739_9PSEU</name>
<evidence type="ECO:0000313" key="10">
    <source>
        <dbReference type="Proteomes" id="UP000298860"/>
    </source>
</evidence>
<sequence length="335" mass="33684">MPRGSLGRGLLAFAATALASLAMAAPAASASPAHPFIIGGTPATQTYSFMASLQSPDGQHHCGASLIDKQWLVTAAHCVEGQQPSNMRIRIGSTDRTSGGEFVTPDKFVPNPQASQTQAGYDIALIHLPQAVQAAPVKIAGTSPTPGTALRLIGWGQTCPSQGCGEPPQQLQQLDTKTVDPSQCNGGAFDAQRELCIDNQGGKASACYGDSGGPAVVHDGDGWALVGATSRGQAQNCPDKPGIYTNVVAHTDWIKQTMSSGGGSQPPGGQPTPPGGQPPSPTPPGGQPPVPTPPGGEPPSPMPPGGGEPTPPGGQPPMPPVGPPGMPPFPPGGPC</sequence>
<feature type="compositionally biased region" description="Pro residues" evidence="6">
    <location>
        <begin position="268"/>
        <end position="335"/>
    </location>
</feature>
<keyword evidence="3" id="KW-1015">Disulfide bond</keyword>
<dbReference type="RefSeq" id="WP_137813458.1">
    <property type="nucleotide sequence ID" value="NZ_BJFL01000007.1"/>
</dbReference>
<dbReference type="OrthoDB" id="3657335at2"/>
<dbReference type="InterPro" id="IPR050430">
    <property type="entry name" value="Peptidase_S1"/>
</dbReference>
<keyword evidence="2" id="KW-0222">Digestion</keyword>
<feature type="signal peptide" evidence="7">
    <location>
        <begin position="1"/>
        <end position="24"/>
    </location>
</feature>
<dbReference type="SMART" id="SM00020">
    <property type="entry name" value="Tryp_SPc"/>
    <property type="match status" value="1"/>
</dbReference>
<protein>
    <recommendedName>
        <fullName evidence="5">trypsin</fullName>
        <ecNumber evidence="5">3.4.21.4</ecNumber>
    </recommendedName>
</protein>
<comment type="catalytic activity">
    <reaction evidence="4">
        <text>Preferential cleavage: Arg-|-Xaa, Lys-|-Xaa.</text>
        <dbReference type="EC" id="3.4.21.4"/>
    </reaction>
</comment>
<dbReference type="SUPFAM" id="SSF50494">
    <property type="entry name" value="Trypsin-like serine proteases"/>
    <property type="match status" value="1"/>
</dbReference>
<dbReference type="InterPro" id="IPR001254">
    <property type="entry name" value="Trypsin_dom"/>
</dbReference>
<evidence type="ECO:0000256" key="3">
    <source>
        <dbReference type="ARBA" id="ARBA00023157"/>
    </source>
</evidence>
<dbReference type="EMBL" id="BJFL01000007">
    <property type="protein sequence ID" value="GDY30326.1"/>
    <property type="molecule type" value="Genomic_DNA"/>
</dbReference>
<dbReference type="Pfam" id="PF00089">
    <property type="entry name" value="Trypsin"/>
    <property type="match status" value="1"/>
</dbReference>
<keyword evidence="7" id="KW-0732">Signal</keyword>
<dbReference type="Proteomes" id="UP000298860">
    <property type="component" value="Unassembled WGS sequence"/>
</dbReference>
<evidence type="ECO:0000256" key="6">
    <source>
        <dbReference type="SAM" id="MobiDB-lite"/>
    </source>
</evidence>
<dbReference type="PANTHER" id="PTHR24276">
    <property type="entry name" value="POLYSERASE-RELATED"/>
    <property type="match status" value="1"/>
</dbReference>
<evidence type="ECO:0000259" key="8">
    <source>
        <dbReference type="PROSITE" id="PS50240"/>
    </source>
</evidence>
<evidence type="ECO:0000256" key="5">
    <source>
        <dbReference type="ARBA" id="ARBA00038868"/>
    </source>
</evidence>
<dbReference type="FunFam" id="2.40.10.10:FF:000068">
    <property type="entry name" value="transmembrane protease serine 2"/>
    <property type="match status" value="1"/>
</dbReference>
<feature type="chain" id="PRO_5038644293" description="trypsin" evidence="7">
    <location>
        <begin position="25"/>
        <end position="335"/>
    </location>
</feature>
<dbReference type="AlphaFoldDB" id="A0A4D4J739"/>
<dbReference type="CDD" id="cd00190">
    <property type="entry name" value="Tryp_SPc"/>
    <property type="match status" value="1"/>
</dbReference>
<dbReference type="EC" id="3.4.21.4" evidence="5"/>
<dbReference type="InterPro" id="IPR009003">
    <property type="entry name" value="Peptidase_S1_PA"/>
</dbReference>
<evidence type="ECO:0000313" key="9">
    <source>
        <dbReference type="EMBL" id="GDY30326.1"/>
    </source>
</evidence>
<proteinExistence type="inferred from homology"/>
<dbReference type="PROSITE" id="PS50240">
    <property type="entry name" value="TRYPSIN_DOM"/>
    <property type="match status" value="1"/>
</dbReference>
<gene>
    <name evidence="9" type="ORF">GTS_19590</name>
</gene>
<dbReference type="InterPro" id="IPR043504">
    <property type="entry name" value="Peptidase_S1_PA_chymotrypsin"/>
</dbReference>
<accession>A0A4D4J739</accession>
<evidence type="ECO:0000256" key="1">
    <source>
        <dbReference type="ARBA" id="ARBA00007664"/>
    </source>
</evidence>
<dbReference type="GO" id="GO:0006508">
    <property type="term" value="P:proteolysis"/>
    <property type="evidence" value="ECO:0007669"/>
    <property type="project" value="InterPro"/>
</dbReference>
<dbReference type="Gene3D" id="2.40.10.10">
    <property type="entry name" value="Trypsin-like serine proteases"/>
    <property type="match status" value="1"/>
</dbReference>
<dbReference type="InterPro" id="IPR001314">
    <property type="entry name" value="Peptidase_S1A"/>
</dbReference>
<keyword evidence="10" id="KW-1185">Reference proteome</keyword>
<feature type="region of interest" description="Disordered" evidence="6">
    <location>
        <begin position="256"/>
        <end position="335"/>
    </location>
</feature>
<dbReference type="PROSITE" id="PS00134">
    <property type="entry name" value="TRYPSIN_HIS"/>
    <property type="match status" value="1"/>
</dbReference>
<evidence type="ECO:0000256" key="2">
    <source>
        <dbReference type="ARBA" id="ARBA00022757"/>
    </source>
</evidence>
<dbReference type="GO" id="GO:0004252">
    <property type="term" value="F:serine-type endopeptidase activity"/>
    <property type="evidence" value="ECO:0007669"/>
    <property type="project" value="UniProtKB-EC"/>
</dbReference>
<dbReference type="InterPro" id="IPR018114">
    <property type="entry name" value="TRYPSIN_HIS"/>
</dbReference>
<comment type="caution">
    <text evidence="9">The sequence shown here is derived from an EMBL/GenBank/DDBJ whole genome shotgun (WGS) entry which is preliminary data.</text>
</comment>
<reference evidence="10" key="1">
    <citation type="submission" date="2019-04" db="EMBL/GenBank/DDBJ databases">
        <title>Draft genome sequence of Pseudonocardiaceae bacterium SL3-2-4.</title>
        <authorList>
            <person name="Ningsih F."/>
            <person name="Yokota A."/>
            <person name="Sakai Y."/>
            <person name="Nanatani K."/>
            <person name="Yabe S."/>
            <person name="Oetari A."/>
            <person name="Sjamsuridzal W."/>
        </authorList>
    </citation>
    <scope>NUCLEOTIDE SEQUENCE [LARGE SCALE GENOMIC DNA]</scope>
    <source>
        <strain evidence="10">SL3-2-4</strain>
    </source>
</reference>
<organism evidence="9 10">
    <name type="scientific">Gandjariella thermophila</name>
    <dbReference type="NCBI Taxonomy" id="1931992"/>
    <lineage>
        <taxon>Bacteria</taxon>
        <taxon>Bacillati</taxon>
        <taxon>Actinomycetota</taxon>
        <taxon>Actinomycetes</taxon>
        <taxon>Pseudonocardiales</taxon>
        <taxon>Pseudonocardiaceae</taxon>
        <taxon>Gandjariella</taxon>
    </lineage>
</organism>
<evidence type="ECO:0000256" key="4">
    <source>
        <dbReference type="ARBA" id="ARBA00036320"/>
    </source>
</evidence>